<dbReference type="InterPro" id="IPR023591">
    <property type="entry name" value="Ribosomal_uS2_flav_dom_sf"/>
</dbReference>
<proteinExistence type="inferred from homology"/>
<dbReference type="PRINTS" id="PR00395">
    <property type="entry name" value="RIBOSOMALS2"/>
</dbReference>
<dbReference type="PROSITE" id="PS00962">
    <property type="entry name" value="RIBOSOMAL_S2_1"/>
    <property type="match status" value="1"/>
</dbReference>
<dbReference type="Gene3D" id="3.40.50.10490">
    <property type="entry name" value="Glucose-6-phosphate isomerase like protein, domain 1"/>
    <property type="match status" value="1"/>
</dbReference>
<keyword evidence="2" id="KW-0689">Ribosomal protein</keyword>
<dbReference type="InterPro" id="IPR001865">
    <property type="entry name" value="Ribosomal_uS2"/>
</dbReference>
<protein>
    <recommendedName>
        <fullName evidence="7">Ribosomal protein S2</fullName>
    </recommendedName>
</protein>
<dbReference type="GO" id="GO:0003735">
    <property type="term" value="F:structural constituent of ribosome"/>
    <property type="evidence" value="ECO:0007669"/>
    <property type="project" value="InterPro"/>
</dbReference>
<dbReference type="GO" id="GO:0005763">
    <property type="term" value="C:mitochondrial small ribosomal subunit"/>
    <property type="evidence" value="ECO:0007669"/>
    <property type="project" value="TreeGrafter"/>
</dbReference>
<evidence type="ECO:0000313" key="5">
    <source>
        <dbReference type="EMBL" id="ODQ76729.1"/>
    </source>
</evidence>
<evidence type="ECO:0008006" key="7">
    <source>
        <dbReference type="Google" id="ProtNLM"/>
    </source>
</evidence>
<accession>A0A1E3QG91</accession>
<name>A0A1E3QG91_LIPST</name>
<dbReference type="Proteomes" id="UP000094385">
    <property type="component" value="Unassembled WGS sequence"/>
</dbReference>
<evidence type="ECO:0000256" key="3">
    <source>
        <dbReference type="ARBA" id="ARBA00023274"/>
    </source>
</evidence>
<dbReference type="PANTHER" id="PTHR12534:SF0">
    <property type="entry name" value="SMALL RIBOSOMAL SUBUNIT PROTEIN US2M"/>
    <property type="match status" value="1"/>
</dbReference>
<dbReference type="STRING" id="675824.A0A1E3QG91"/>
<keyword evidence="3" id="KW-0687">Ribonucleoprotein</keyword>
<comment type="similarity">
    <text evidence="1">Belongs to the universal ribosomal protein uS2 family.</text>
</comment>
<dbReference type="CDD" id="cd01425">
    <property type="entry name" value="RPS2"/>
    <property type="match status" value="1"/>
</dbReference>
<dbReference type="HAMAP" id="MF_00291_B">
    <property type="entry name" value="Ribosomal_uS2_B"/>
    <property type="match status" value="1"/>
</dbReference>
<keyword evidence="6" id="KW-1185">Reference proteome</keyword>
<dbReference type="InterPro" id="IPR018130">
    <property type="entry name" value="Ribosomal_uS2_CS"/>
</dbReference>
<sequence>MISRTSPRLRGIVGGLITSATNRTTAIRAPTFHRPALHHSPRISGVRLKSDDKKLGKLDPYSDIELDALDVDQYGLADEQEAMVDEEPEFLATEADPSAPPHKSVAEQLFINNDAEFNRVLPELNENEVAPEHAKPPGEWTQQARIERMRKDFDEEREKDKEERRLAFVYDENVIQSLRERLSKDNVDLAEVVRMELGALYDRELFNAEEEAAQYQRMVQEAKMRADDEGNTVFSAPNEPFTATELYYRQLNNAKLNGSLGAQPSPAYSPRNSLKNPPAPNETTVSMLVAAGAHLGHNTQRLRQSNLPFIYGKRDGIHIIDLDKTIAYLRRACKVVTAVAERGGLILVVGTRPGQEDVVALTAKRMRGYHIIKYWVPGLLTNATQVLGVRDKKVVDMADREVLGIKPPPGNVIPDLVIVLNPIENRVALLECKAKMVPTIGIVDTDMEHTLLTYPIPANDDSLRAVELISGILGRAGEEGLKRRLKERRVWLRESDAGVAASAEAR</sequence>
<dbReference type="Pfam" id="PF00318">
    <property type="entry name" value="Ribosomal_S2"/>
    <property type="match status" value="1"/>
</dbReference>
<dbReference type="AlphaFoldDB" id="A0A1E3QG91"/>
<dbReference type="SUPFAM" id="SSF52313">
    <property type="entry name" value="Ribosomal protein S2"/>
    <property type="match status" value="1"/>
</dbReference>
<dbReference type="PANTHER" id="PTHR12534">
    <property type="entry name" value="30S RIBOSOMAL PROTEIN S2 PROKARYOTIC AND ORGANELLAR"/>
    <property type="match status" value="1"/>
</dbReference>
<organism evidence="5 6">
    <name type="scientific">Lipomyces starkeyi NRRL Y-11557</name>
    <dbReference type="NCBI Taxonomy" id="675824"/>
    <lineage>
        <taxon>Eukaryota</taxon>
        <taxon>Fungi</taxon>
        <taxon>Dikarya</taxon>
        <taxon>Ascomycota</taxon>
        <taxon>Saccharomycotina</taxon>
        <taxon>Lipomycetes</taxon>
        <taxon>Lipomycetales</taxon>
        <taxon>Lipomycetaceae</taxon>
        <taxon>Lipomyces</taxon>
    </lineage>
</organism>
<evidence type="ECO:0000256" key="2">
    <source>
        <dbReference type="ARBA" id="ARBA00022980"/>
    </source>
</evidence>
<dbReference type="InterPro" id="IPR005706">
    <property type="entry name" value="Ribosomal_uS2_bac/mit/plastid"/>
</dbReference>
<evidence type="ECO:0000256" key="1">
    <source>
        <dbReference type="ARBA" id="ARBA00006242"/>
    </source>
</evidence>
<feature type="region of interest" description="Disordered" evidence="4">
    <location>
        <begin position="259"/>
        <end position="278"/>
    </location>
</feature>
<reference evidence="5 6" key="1">
    <citation type="journal article" date="2016" name="Proc. Natl. Acad. Sci. U.S.A.">
        <title>Comparative genomics of biotechnologically important yeasts.</title>
        <authorList>
            <person name="Riley R."/>
            <person name="Haridas S."/>
            <person name="Wolfe K.H."/>
            <person name="Lopes M.R."/>
            <person name="Hittinger C.T."/>
            <person name="Goeker M."/>
            <person name="Salamov A.A."/>
            <person name="Wisecaver J.H."/>
            <person name="Long T.M."/>
            <person name="Calvey C.H."/>
            <person name="Aerts A.L."/>
            <person name="Barry K.W."/>
            <person name="Choi C."/>
            <person name="Clum A."/>
            <person name="Coughlan A.Y."/>
            <person name="Deshpande S."/>
            <person name="Douglass A.P."/>
            <person name="Hanson S.J."/>
            <person name="Klenk H.-P."/>
            <person name="LaButti K.M."/>
            <person name="Lapidus A."/>
            <person name="Lindquist E.A."/>
            <person name="Lipzen A.M."/>
            <person name="Meier-Kolthoff J.P."/>
            <person name="Ohm R.A."/>
            <person name="Otillar R.P."/>
            <person name="Pangilinan J.L."/>
            <person name="Peng Y."/>
            <person name="Rokas A."/>
            <person name="Rosa C.A."/>
            <person name="Scheuner C."/>
            <person name="Sibirny A.A."/>
            <person name="Slot J.C."/>
            <person name="Stielow J.B."/>
            <person name="Sun H."/>
            <person name="Kurtzman C.P."/>
            <person name="Blackwell M."/>
            <person name="Grigoriev I.V."/>
            <person name="Jeffries T.W."/>
        </authorList>
    </citation>
    <scope>NUCLEOTIDE SEQUENCE [LARGE SCALE GENOMIC DNA]</scope>
    <source>
        <strain evidence="5 6">NRRL Y-11557</strain>
    </source>
</reference>
<evidence type="ECO:0000313" key="6">
    <source>
        <dbReference type="Proteomes" id="UP000094385"/>
    </source>
</evidence>
<dbReference type="GO" id="GO:0006412">
    <property type="term" value="P:translation"/>
    <property type="evidence" value="ECO:0007669"/>
    <property type="project" value="InterPro"/>
</dbReference>
<gene>
    <name evidence="5" type="ORF">LIPSTDRAFT_141493</name>
</gene>
<dbReference type="OrthoDB" id="2320368at2759"/>
<evidence type="ECO:0000256" key="4">
    <source>
        <dbReference type="SAM" id="MobiDB-lite"/>
    </source>
</evidence>
<dbReference type="EMBL" id="KV454289">
    <property type="protein sequence ID" value="ODQ76729.1"/>
    <property type="molecule type" value="Genomic_DNA"/>
</dbReference>